<evidence type="ECO:0000313" key="15">
    <source>
        <dbReference type="Proteomes" id="UP000214688"/>
    </source>
</evidence>
<dbReference type="CDD" id="cd00859">
    <property type="entry name" value="HisRS_anticodon"/>
    <property type="match status" value="1"/>
</dbReference>
<feature type="binding site" evidence="12">
    <location>
        <begin position="81"/>
        <end position="83"/>
    </location>
    <ligand>
        <name>L-histidine</name>
        <dbReference type="ChEBI" id="CHEBI:57595"/>
    </ligand>
</feature>
<keyword evidence="4 11" id="KW-0963">Cytoplasm</keyword>
<dbReference type="FunFam" id="3.30.930.10:FF:000005">
    <property type="entry name" value="Histidine--tRNA ligase"/>
    <property type="match status" value="1"/>
</dbReference>
<feature type="binding site" evidence="12">
    <location>
        <position position="130"/>
    </location>
    <ligand>
        <name>L-histidine</name>
        <dbReference type="ChEBI" id="CHEBI:57595"/>
    </ligand>
</feature>
<keyword evidence="5 11" id="KW-0436">Ligase</keyword>
<keyword evidence="7 11" id="KW-0067">ATP-binding</keyword>
<dbReference type="Gene3D" id="3.40.50.800">
    <property type="entry name" value="Anticodon-binding domain"/>
    <property type="match status" value="1"/>
</dbReference>
<keyword evidence="9 11" id="KW-0030">Aminoacyl-tRNA synthetase</keyword>
<evidence type="ECO:0000256" key="1">
    <source>
        <dbReference type="ARBA" id="ARBA00004496"/>
    </source>
</evidence>
<dbReference type="SUPFAM" id="SSF52954">
    <property type="entry name" value="Class II aaRS ABD-related"/>
    <property type="match status" value="1"/>
</dbReference>
<dbReference type="PANTHER" id="PTHR43707:SF1">
    <property type="entry name" value="HISTIDINE--TRNA LIGASE, MITOCHONDRIAL-RELATED"/>
    <property type="match status" value="1"/>
</dbReference>
<evidence type="ECO:0000256" key="9">
    <source>
        <dbReference type="ARBA" id="ARBA00023146"/>
    </source>
</evidence>
<comment type="similarity">
    <text evidence="2 11">Belongs to the class-II aminoacyl-tRNA synthetase family.</text>
</comment>
<dbReference type="PANTHER" id="PTHR43707">
    <property type="entry name" value="HISTIDYL-TRNA SYNTHETASE"/>
    <property type="match status" value="1"/>
</dbReference>
<comment type="subunit">
    <text evidence="3 11">Homodimer.</text>
</comment>
<dbReference type="HAMAP" id="MF_00127">
    <property type="entry name" value="His_tRNA_synth"/>
    <property type="match status" value="1"/>
</dbReference>
<dbReference type="EC" id="6.1.1.21" evidence="11"/>
<evidence type="ECO:0000259" key="13">
    <source>
        <dbReference type="PROSITE" id="PS50862"/>
    </source>
</evidence>
<comment type="catalytic activity">
    <reaction evidence="10 11">
        <text>tRNA(His) + L-histidine + ATP = L-histidyl-tRNA(His) + AMP + diphosphate + H(+)</text>
        <dbReference type="Rhea" id="RHEA:17313"/>
        <dbReference type="Rhea" id="RHEA-COMP:9665"/>
        <dbReference type="Rhea" id="RHEA-COMP:9689"/>
        <dbReference type="ChEBI" id="CHEBI:15378"/>
        <dbReference type="ChEBI" id="CHEBI:30616"/>
        <dbReference type="ChEBI" id="CHEBI:33019"/>
        <dbReference type="ChEBI" id="CHEBI:57595"/>
        <dbReference type="ChEBI" id="CHEBI:78442"/>
        <dbReference type="ChEBI" id="CHEBI:78527"/>
        <dbReference type="ChEBI" id="CHEBI:456215"/>
        <dbReference type="EC" id="6.1.1.21"/>
    </reaction>
</comment>
<dbReference type="RefSeq" id="WP_094235970.1">
    <property type="nucleotide sequence ID" value="NZ_CP022657.1"/>
</dbReference>
<dbReference type="PROSITE" id="PS50862">
    <property type="entry name" value="AA_TRNA_LIGASE_II"/>
    <property type="match status" value="1"/>
</dbReference>
<dbReference type="AlphaFoldDB" id="A0A223CZD5"/>
<dbReference type="Gene3D" id="3.30.930.10">
    <property type="entry name" value="Bira Bifunctional Protein, Domain 2"/>
    <property type="match status" value="1"/>
</dbReference>
<accession>A0A223CZD5</accession>
<feature type="domain" description="Aminoacyl-transfer RNA synthetases class-II family profile" evidence="13">
    <location>
        <begin position="23"/>
        <end position="318"/>
    </location>
</feature>
<dbReference type="InterPro" id="IPR004516">
    <property type="entry name" value="HisRS/HisZ"/>
</dbReference>
<dbReference type="GO" id="GO:0005737">
    <property type="term" value="C:cytoplasm"/>
    <property type="evidence" value="ECO:0007669"/>
    <property type="project" value="UniProtKB-SubCell"/>
</dbReference>
<dbReference type="PIRSF" id="PIRSF001549">
    <property type="entry name" value="His-tRNA_synth"/>
    <property type="match status" value="1"/>
</dbReference>
<dbReference type="SUPFAM" id="SSF55681">
    <property type="entry name" value="Class II aaRS and biotin synthetases"/>
    <property type="match status" value="1"/>
</dbReference>
<dbReference type="InterPro" id="IPR006195">
    <property type="entry name" value="aa-tRNA-synth_II"/>
</dbReference>
<dbReference type="InterPro" id="IPR045864">
    <property type="entry name" value="aa-tRNA-synth_II/BPL/LPL"/>
</dbReference>
<dbReference type="EMBL" id="CP022657">
    <property type="protein sequence ID" value="ASS74720.1"/>
    <property type="molecule type" value="Genomic_DNA"/>
</dbReference>
<feature type="binding site" evidence="12">
    <location>
        <position position="112"/>
    </location>
    <ligand>
        <name>L-histidine</name>
        <dbReference type="ChEBI" id="CHEBI:57595"/>
    </ligand>
</feature>
<evidence type="ECO:0000256" key="4">
    <source>
        <dbReference type="ARBA" id="ARBA00022490"/>
    </source>
</evidence>
<proteinExistence type="inferred from homology"/>
<comment type="subcellular location">
    <subcellularLocation>
        <location evidence="1 11">Cytoplasm</location>
    </subcellularLocation>
</comment>
<evidence type="ECO:0000313" key="14">
    <source>
        <dbReference type="EMBL" id="ASS74720.1"/>
    </source>
</evidence>
<dbReference type="GO" id="GO:0005524">
    <property type="term" value="F:ATP binding"/>
    <property type="evidence" value="ECO:0007669"/>
    <property type="project" value="UniProtKB-UniRule"/>
</dbReference>
<dbReference type="GO" id="GO:0016740">
    <property type="term" value="F:transferase activity"/>
    <property type="evidence" value="ECO:0007669"/>
    <property type="project" value="UniProtKB-ARBA"/>
</dbReference>
<evidence type="ECO:0000256" key="7">
    <source>
        <dbReference type="ARBA" id="ARBA00022840"/>
    </source>
</evidence>
<dbReference type="KEGG" id="tab:CIG75_06860"/>
<reference evidence="14 15" key="1">
    <citation type="journal article" date="2015" name="Int. J. Syst. Evol. Microbiol.">
        <title>Tumebacillus algifaecis sp. nov., isolated from decomposing algal scum.</title>
        <authorList>
            <person name="Wu Y.F."/>
            <person name="Zhang B."/>
            <person name="Xing P."/>
            <person name="Wu Q.L."/>
            <person name="Liu S.J."/>
        </authorList>
    </citation>
    <scope>NUCLEOTIDE SEQUENCE [LARGE SCALE GENOMIC DNA]</scope>
    <source>
        <strain evidence="14 15">THMBR28</strain>
    </source>
</reference>
<evidence type="ECO:0000256" key="10">
    <source>
        <dbReference type="ARBA" id="ARBA00047639"/>
    </source>
</evidence>
<evidence type="ECO:0000256" key="11">
    <source>
        <dbReference type="HAMAP-Rule" id="MF_00127"/>
    </source>
</evidence>
<evidence type="ECO:0000256" key="8">
    <source>
        <dbReference type="ARBA" id="ARBA00022917"/>
    </source>
</evidence>
<keyword evidence="15" id="KW-1185">Reference proteome</keyword>
<dbReference type="NCBIfam" id="TIGR00442">
    <property type="entry name" value="hisS"/>
    <property type="match status" value="1"/>
</dbReference>
<evidence type="ECO:0000256" key="3">
    <source>
        <dbReference type="ARBA" id="ARBA00011738"/>
    </source>
</evidence>
<name>A0A223CZD5_9BACL</name>
<organism evidence="14 15">
    <name type="scientific">Tumebacillus algifaecis</name>
    <dbReference type="NCBI Taxonomy" id="1214604"/>
    <lineage>
        <taxon>Bacteria</taxon>
        <taxon>Bacillati</taxon>
        <taxon>Bacillota</taxon>
        <taxon>Bacilli</taxon>
        <taxon>Bacillales</taxon>
        <taxon>Alicyclobacillaceae</taxon>
        <taxon>Tumebacillus</taxon>
    </lineage>
</organism>
<evidence type="ECO:0000256" key="6">
    <source>
        <dbReference type="ARBA" id="ARBA00022741"/>
    </source>
</evidence>
<dbReference type="InterPro" id="IPR041715">
    <property type="entry name" value="HisRS-like_core"/>
</dbReference>
<dbReference type="OrthoDB" id="9800814at2"/>
<feature type="binding site" evidence="12">
    <location>
        <position position="126"/>
    </location>
    <ligand>
        <name>L-histidine</name>
        <dbReference type="ChEBI" id="CHEBI:57595"/>
    </ligand>
</feature>
<sequence>MMTNRPRGTNDILQGDVEKWQWIEKTAREVCRRYNTAEVRTPLFEHTELFARGVGETTDIVEKEMYTFQDRGERSLTLRPEGTASAVRAFVESKLYAQPQPTKMFYIGPMFRYERPQSGRYRQFHQFGVEVIGASDPSIDAEVIALAMTFFTELGLSGITLEINSVGSPESRTNYRDVLRAHLLPVKEELCKDCQSRYDRNPMRILDCKVDKCKELTQGAPEMLDHLTEEDRAHFQAVVSYLESFGIAYTINPRMVRGLDYYTQTAFEFIENGSTLSGGGRYNGLVQQLGGPEMSGIGFAVGIERVLIALSNQQVELPIDKGIDVFFVALGEEAQKHSVKLLQEMRASGIVADKDYLGKSMKAQMKAADRQGARQVVILGDDELAQGVANLKDMETGEQITVPLSELVQKVQSKM</sequence>
<dbReference type="InterPro" id="IPR036621">
    <property type="entry name" value="Anticodon-bd_dom_sf"/>
</dbReference>
<protein>
    <recommendedName>
        <fullName evidence="11">Histidine--tRNA ligase</fullName>
        <ecNumber evidence="11">6.1.1.21</ecNumber>
    </recommendedName>
    <alternativeName>
        <fullName evidence="11">Histidyl-tRNA synthetase</fullName>
        <shortName evidence="11">HisRS</shortName>
    </alternativeName>
</protein>
<dbReference type="InterPro" id="IPR015807">
    <property type="entry name" value="His-tRNA-ligase"/>
</dbReference>
<feature type="binding site" evidence="12">
    <location>
        <position position="257"/>
    </location>
    <ligand>
        <name>L-histidine</name>
        <dbReference type="ChEBI" id="CHEBI:57595"/>
    </ligand>
</feature>
<dbReference type="Proteomes" id="UP000214688">
    <property type="component" value="Chromosome"/>
</dbReference>
<evidence type="ECO:0000256" key="2">
    <source>
        <dbReference type="ARBA" id="ARBA00008226"/>
    </source>
</evidence>
<feature type="binding site" evidence="12">
    <location>
        <begin position="261"/>
        <end position="262"/>
    </location>
    <ligand>
        <name>L-histidine</name>
        <dbReference type="ChEBI" id="CHEBI:57595"/>
    </ligand>
</feature>
<evidence type="ECO:0000256" key="12">
    <source>
        <dbReference type="PIRSR" id="PIRSR001549-1"/>
    </source>
</evidence>
<dbReference type="Pfam" id="PF13393">
    <property type="entry name" value="tRNA-synt_His"/>
    <property type="match status" value="1"/>
</dbReference>
<dbReference type="GO" id="GO:0006427">
    <property type="term" value="P:histidyl-tRNA aminoacylation"/>
    <property type="evidence" value="ECO:0007669"/>
    <property type="project" value="UniProtKB-UniRule"/>
</dbReference>
<dbReference type="CDD" id="cd00773">
    <property type="entry name" value="HisRS-like_core"/>
    <property type="match status" value="1"/>
</dbReference>
<dbReference type="InterPro" id="IPR033656">
    <property type="entry name" value="HisRS_anticodon"/>
</dbReference>
<evidence type="ECO:0000256" key="5">
    <source>
        <dbReference type="ARBA" id="ARBA00022598"/>
    </source>
</evidence>
<dbReference type="Pfam" id="PF03129">
    <property type="entry name" value="HGTP_anticodon"/>
    <property type="match status" value="1"/>
</dbReference>
<dbReference type="InterPro" id="IPR004154">
    <property type="entry name" value="Anticodon-bd"/>
</dbReference>
<dbReference type="GO" id="GO:0140096">
    <property type="term" value="F:catalytic activity, acting on a protein"/>
    <property type="evidence" value="ECO:0007669"/>
    <property type="project" value="UniProtKB-ARBA"/>
</dbReference>
<gene>
    <name evidence="11" type="primary">hisS</name>
    <name evidence="14" type="ORF">CIG75_06860</name>
</gene>
<keyword evidence="6 11" id="KW-0547">Nucleotide-binding</keyword>
<keyword evidence="8 11" id="KW-0648">Protein biosynthesis</keyword>
<dbReference type="GO" id="GO:0004821">
    <property type="term" value="F:histidine-tRNA ligase activity"/>
    <property type="evidence" value="ECO:0007669"/>
    <property type="project" value="UniProtKB-UniRule"/>
</dbReference>